<evidence type="ECO:0000256" key="6">
    <source>
        <dbReference type="ARBA" id="ARBA00022692"/>
    </source>
</evidence>
<evidence type="ECO:0000256" key="11">
    <source>
        <dbReference type="ARBA" id="ARBA00032707"/>
    </source>
</evidence>
<accession>A0A2T4DTA8</accession>
<reference evidence="16 17" key="2">
    <citation type="submission" date="2018-03" db="EMBL/GenBank/DDBJ databases">
        <title>Cross-interface Injection: A General Nanoliter Liquid Handling Method Applied to Single Cells Genome Amplification Automated Nanoliter Liquid Handling Applied to Single Cell Multiple Displacement Amplification.</title>
        <authorList>
            <person name="Yun J."/>
            <person name="Xu P."/>
            <person name="Xu J."/>
            <person name="Dai X."/>
            <person name="Wang Y."/>
            <person name="Zheng X."/>
            <person name="Cao C."/>
            <person name="Yi Q."/>
            <person name="Zhu Y."/>
            <person name="Wang L."/>
            <person name="Dong Z."/>
            <person name="Huang Y."/>
            <person name="Huang L."/>
            <person name="Du W."/>
        </authorList>
    </citation>
    <scope>NUCLEOTIDE SEQUENCE [LARGE SCALE GENOMIC DNA]</scope>
    <source>
        <strain evidence="16 17">Z-D1-2</strain>
    </source>
</reference>
<dbReference type="EC" id="3.6.1.27" evidence="3 14"/>
<feature type="transmembrane region" description="Helical" evidence="14">
    <location>
        <begin position="183"/>
        <end position="201"/>
    </location>
</feature>
<keyword evidence="10 14" id="KW-0046">Antibiotic resistance</keyword>
<reference evidence="18" key="3">
    <citation type="journal article" date="2019" name="Int. J. Syst. Evol. Microbiol.">
        <title>The Global Catalogue of Microorganisms (GCM) 10K type strain sequencing project: providing services to taxonomists for standard genome sequencing and annotation.</title>
        <authorList>
            <consortium name="The Broad Institute Genomics Platform"/>
            <consortium name="The Broad Institute Genome Sequencing Center for Infectious Disease"/>
            <person name="Wu L."/>
            <person name="Ma J."/>
        </authorList>
    </citation>
    <scope>NUCLEOTIDE SEQUENCE [LARGE SCALE GENOMIC DNA]</scope>
    <source>
        <strain evidence="18">CGMCC 1.10832</strain>
    </source>
</reference>
<comment type="caution">
    <text evidence="16">The sequence shown here is derived from an EMBL/GenBank/DDBJ whole genome shotgun (WGS) entry which is preliminary data.</text>
</comment>
<evidence type="ECO:0000256" key="14">
    <source>
        <dbReference type="HAMAP-Rule" id="MF_01006"/>
    </source>
</evidence>
<feature type="transmembrane region" description="Helical" evidence="14">
    <location>
        <begin position="213"/>
        <end position="233"/>
    </location>
</feature>
<evidence type="ECO:0000256" key="7">
    <source>
        <dbReference type="ARBA" id="ARBA00022801"/>
    </source>
</evidence>
<dbReference type="PANTHER" id="PTHR30622:SF2">
    <property type="entry name" value="UNDECAPRENYL-DIPHOSPHATASE"/>
    <property type="match status" value="1"/>
</dbReference>
<proteinExistence type="inferred from homology"/>
<evidence type="ECO:0000313" key="17">
    <source>
        <dbReference type="Proteomes" id="UP000240608"/>
    </source>
</evidence>
<name>A0A2T4DTA8_9BACT</name>
<evidence type="ECO:0000256" key="2">
    <source>
        <dbReference type="ARBA" id="ARBA00010621"/>
    </source>
</evidence>
<sequence length="265" mass="28735">MGLLEAIILGIIQGLTEFLPVSSSGHLEIGSVLLNIHTSDGLLFTVVVHAATALSTIIVFRKDLVSLITEFFKFKWNESVDFVLKVIISMIPIGIVGVFFEEEVERLFTGNLMLVGSMLLLTAILLAFTHLVRHREGTAVKYWQAIVIGIAQAIAILPGISRSGATIATALLIGVNKERAARFSFLMVLVPILGASLLKLLDYMEQPAVENETSGLVLFMGFLMAFIAGLIACKLMINIVKKGKLIYFAIYCAAVGLIAIVSQLI</sequence>
<keyword evidence="7 14" id="KW-0378">Hydrolase</keyword>
<dbReference type="EMBL" id="PYVU01000028">
    <property type="protein sequence ID" value="PTB96996.1"/>
    <property type="molecule type" value="Genomic_DNA"/>
</dbReference>
<dbReference type="AlphaFoldDB" id="A0A2T4DTA8"/>
<evidence type="ECO:0000313" key="18">
    <source>
        <dbReference type="Proteomes" id="UP000636010"/>
    </source>
</evidence>
<gene>
    <name evidence="14 15" type="primary">uppP</name>
    <name evidence="16" type="ORF">C9994_04825</name>
    <name evidence="15" type="ORF">GCM10011506_01010</name>
</gene>
<evidence type="ECO:0000313" key="16">
    <source>
        <dbReference type="EMBL" id="PTB96996.1"/>
    </source>
</evidence>
<dbReference type="InterPro" id="IPR003824">
    <property type="entry name" value="UppP"/>
</dbReference>
<feature type="transmembrane region" description="Helical" evidence="14">
    <location>
        <begin position="82"/>
        <end position="100"/>
    </location>
</feature>
<reference evidence="15" key="4">
    <citation type="submission" date="2024-05" db="EMBL/GenBank/DDBJ databases">
        <authorList>
            <person name="Sun Q."/>
            <person name="Zhou Y."/>
        </authorList>
    </citation>
    <scope>NUCLEOTIDE SEQUENCE</scope>
    <source>
        <strain evidence="15">CGMCC 1.10832</strain>
    </source>
</reference>
<protein>
    <recommendedName>
        <fullName evidence="4 14">Undecaprenyl-diphosphatase</fullName>
        <ecNumber evidence="3 14">3.6.1.27</ecNumber>
    </recommendedName>
    <alternativeName>
        <fullName evidence="12 14">Bacitracin resistance protein</fullName>
    </alternativeName>
    <alternativeName>
        <fullName evidence="11 14">Undecaprenyl pyrophosphate phosphatase</fullName>
    </alternativeName>
</protein>
<keyword evidence="14" id="KW-0133">Cell shape</keyword>
<dbReference type="GO" id="GO:0009252">
    <property type="term" value="P:peptidoglycan biosynthetic process"/>
    <property type="evidence" value="ECO:0007669"/>
    <property type="project" value="UniProtKB-KW"/>
</dbReference>
<comment type="function">
    <text evidence="14">Catalyzes the dephosphorylation of undecaprenyl diphosphate (UPP). Confers resistance to bacitracin.</text>
</comment>
<feature type="transmembrane region" description="Helical" evidence="14">
    <location>
        <begin position="245"/>
        <end position="264"/>
    </location>
</feature>
<keyword evidence="6 14" id="KW-0812">Transmembrane</keyword>
<dbReference type="Proteomes" id="UP000240608">
    <property type="component" value="Unassembled WGS sequence"/>
</dbReference>
<keyword evidence="5 14" id="KW-1003">Cell membrane</keyword>
<keyword evidence="8 14" id="KW-1133">Transmembrane helix</keyword>
<comment type="subcellular location">
    <subcellularLocation>
        <location evidence="1 14">Cell membrane</location>
        <topology evidence="1 14">Multi-pass membrane protein</topology>
    </subcellularLocation>
</comment>
<dbReference type="Pfam" id="PF02673">
    <property type="entry name" value="BacA"/>
    <property type="match status" value="1"/>
</dbReference>
<organism evidence="16 17">
    <name type="scientific">Marivirga lumbricoides</name>
    <dbReference type="NCBI Taxonomy" id="1046115"/>
    <lineage>
        <taxon>Bacteria</taxon>
        <taxon>Pseudomonadati</taxon>
        <taxon>Bacteroidota</taxon>
        <taxon>Cytophagia</taxon>
        <taxon>Cytophagales</taxon>
        <taxon>Marivirgaceae</taxon>
        <taxon>Marivirga</taxon>
    </lineage>
</organism>
<evidence type="ECO:0000313" key="15">
    <source>
        <dbReference type="EMBL" id="GGC19745.1"/>
    </source>
</evidence>
<evidence type="ECO:0000256" key="5">
    <source>
        <dbReference type="ARBA" id="ARBA00022475"/>
    </source>
</evidence>
<dbReference type="GO" id="GO:0071555">
    <property type="term" value="P:cell wall organization"/>
    <property type="evidence" value="ECO:0007669"/>
    <property type="project" value="UniProtKB-KW"/>
</dbReference>
<evidence type="ECO:0000256" key="4">
    <source>
        <dbReference type="ARBA" id="ARBA00021581"/>
    </source>
</evidence>
<keyword evidence="18" id="KW-1185">Reference proteome</keyword>
<dbReference type="RefSeq" id="WP_188459841.1">
    <property type="nucleotide sequence ID" value="NZ_BAABHU010000001.1"/>
</dbReference>
<evidence type="ECO:0000256" key="3">
    <source>
        <dbReference type="ARBA" id="ARBA00012374"/>
    </source>
</evidence>
<keyword evidence="14" id="KW-0961">Cell wall biogenesis/degradation</keyword>
<keyword evidence="14" id="KW-0573">Peptidoglycan synthesis</keyword>
<evidence type="ECO:0000256" key="12">
    <source>
        <dbReference type="ARBA" id="ARBA00032932"/>
    </source>
</evidence>
<evidence type="ECO:0000256" key="10">
    <source>
        <dbReference type="ARBA" id="ARBA00023251"/>
    </source>
</evidence>
<dbReference type="EMBL" id="BMEC01000001">
    <property type="protein sequence ID" value="GGC19745.1"/>
    <property type="molecule type" value="Genomic_DNA"/>
</dbReference>
<dbReference type="GO" id="GO:0050380">
    <property type="term" value="F:undecaprenyl-diphosphatase activity"/>
    <property type="evidence" value="ECO:0007669"/>
    <property type="project" value="UniProtKB-UniRule"/>
</dbReference>
<evidence type="ECO:0000256" key="13">
    <source>
        <dbReference type="ARBA" id="ARBA00047594"/>
    </source>
</evidence>
<dbReference type="HAMAP" id="MF_01006">
    <property type="entry name" value="Undec_diphosphatase"/>
    <property type="match status" value="1"/>
</dbReference>
<comment type="similarity">
    <text evidence="2 14">Belongs to the UppP family.</text>
</comment>
<evidence type="ECO:0000256" key="1">
    <source>
        <dbReference type="ARBA" id="ARBA00004651"/>
    </source>
</evidence>
<dbReference type="GO" id="GO:0046677">
    <property type="term" value="P:response to antibiotic"/>
    <property type="evidence" value="ECO:0007669"/>
    <property type="project" value="UniProtKB-UniRule"/>
</dbReference>
<evidence type="ECO:0000256" key="8">
    <source>
        <dbReference type="ARBA" id="ARBA00022989"/>
    </source>
</evidence>
<dbReference type="PANTHER" id="PTHR30622">
    <property type="entry name" value="UNDECAPRENYL-DIPHOSPHATASE"/>
    <property type="match status" value="1"/>
</dbReference>
<dbReference type="Proteomes" id="UP000636010">
    <property type="component" value="Unassembled WGS sequence"/>
</dbReference>
<feature type="transmembrane region" description="Helical" evidence="14">
    <location>
        <begin position="41"/>
        <end position="61"/>
    </location>
</feature>
<comment type="catalytic activity">
    <reaction evidence="13 14">
        <text>di-trans,octa-cis-undecaprenyl diphosphate + H2O = di-trans,octa-cis-undecaprenyl phosphate + phosphate + H(+)</text>
        <dbReference type="Rhea" id="RHEA:28094"/>
        <dbReference type="ChEBI" id="CHEBI:15377"/>
        <dbReference type="ChEBI" id="CHEBI:15378"/>
        <dbReference type="ChEBI" id="CHEBI:43474"/>
        <dbReference type="ChEBI" id="CHEBI:58405"/>
        <dbReference type="ChEBI" id="CHEBI:60392"/>
        <dbReference type="EC" id="3.6.1.27"/>
    </reaction>
</comment>
<feature type="transmembrane region" description="Helical" evidence="14">
    <location>
        <begin position="112"/>
        <end position="132"/>
    </location>
</feature>
<reference evidence="15" key="1">
    <citation type="journal article" date="2014" name="Int. J. Syst. Evol. Microbiol.">
        <title>Complete genome of a new Firmicutes species belonging to the dominant human colonic microbiota ('Ruminococcus bicirculans') reveals two chromosomes and a selective capacity to utilize plant glucans.</title>
        <authorList>
            <consortium name="NISC Comparative Sequencing Program"/>
            <person name="Wegmann U."/>
            <person name="Louis P."/>
            <person name="Goesmann A."/>
            <person name="Henrissat B."/>
            <person name="Duncan S.H."/>
            <person name="Flint H.J."/>
        </authorList>
    </citation>
    <scope>NUCLEOTIDE SEQUENCE</scope>
    <source>
        <strain evidence="15">CGMCC 1.10832</strain>
    </source>
</reference>
<keyword evidence="9 14" id="KW-0472">Membrane</keyword>
<evidence type="ECO:0000256" key="9">
    <source>
        <dbReference type="ARBA" id="ARBA00023136"/>
    </source>
</evidence>
<comment type="miscellaneous">
    <text evidence="14">Bacitracin is thought to be involved in the inhibition of peptidoglycan synthesis by sequestering undecaprenyl diphosphate, thereby reducing the pool of lipid carrier available.</text>
</comment>
<dbReference type="GO" id="GO:0005886">
    <property type="term" value="C:plasma membrane"/>
    <property type="evidence" value="ECO:0007669"/>
    <property type="project" value="UniProtKB-SubCell"/>
</dbReference>
<dbReference type="GO" id="GO:0008360">
    <property type="term" value="P:regulation of cell shape"/>
    <property type="evidence" value="ECO:0007669"/>
    <property type="project" value="UniProtKB-KW"/>
</dbReference>